<sequence length="337" mass="34091">MTDERTNGGMSGPPGPPPGLAFAQPIVTGILIGTAFLVIFLLALHHPAPNHVPVGVVGSADVVRTLEAGDAIAPHALNDAGQAKEQVMSGEIDAAYVVEGTQHRLIVAGARGPVENRTLTAFFQKLSGQAALEVQDVVPISPQDPNGISVFYVLFGVTLGAFLFGQTMHGFRRFLSLGRKLLALAIFSVLLGAISSAVAQGLVGAVPGNPLGVMAVMALLAASVAAFTMGVTTLLGDIGVAVSTIIALILGTAVSGGAGPASFLPAGFAWMSQGMPPGAAATALRDVVYYDAGAALGPVAVMLVWLAISLLVVVGAPAGRRRTEQVVLPAVKTAPSA</sequence>
<gene>
    <name evidence="2" type="ORF">ACFPZ3_23730</name>
</gene>
<evidence type="ECO:0000313" key="2">
    <source>
        <dbReference type="EMBL" id="MFC5826893.1"/>
    </source>
</evidence>
<feature type="transmembrane region" description="Helical" evidence="1">
    <location>
        <begin position="181"/>
        <end position="199"/>
    </location>
</feature>
<dbReference type="Proteomes" id="UP001596058">
    <property type="component" value="Unassembled WGS sequence"/>
</dbReference>
<evidence type="ECO:0000313" key="3">
    <source>
        <dbReference type="Proteomes" id="UP001596058"/>
    </source>
</evidence>
<comment type="caution">
    <text evidence="2">The sequence shown here is derived from an EMBL/GenBank/DDBJ whole genome shotgun (WGS) entry which is preliminary data.</text>
</comment>
<keyword evidence="1" id="KW-0472">Membrane</keyword>
<keyword evidence="1" id="KW-1133">Transmembrane helix</keyword>
<dbReference type="RefSeq" id="WP_379516399.1">
    <property type="nucleotide sequence ID" value="NZ_JBHSPA010000027.1"/>
</dbReference>
<feature type="transmembrane region" description="Helical" evidence="1">
    <location>
        <begin position="20"/>
        <end position="44"/>
    </location>
</feature>
<feature type="transmembrane region" description="Helical" evidence="1">
    <location>
        <begin position="292"/>
        <end position="314"/>
    </location>
</feature>
<feature type="transmembrane region" description="Helical" evidence="1">
    <location>
        <begin position="211"/>
        <end position="235"/>
    </location>
</feature>
<feature type="transmembrane region" description="Helical" evidence="1">
    <location>
        <begin position="247"/>
        <end position="272"/>
    </location>
</feature>
<reference evidence="3" key="1">
    <citation type="journal article" date="2019" name="Int. J. Syst. Evol. Microbiol.">
        <title>The Global Catalogue of Microorganisms (GCM) 10K type strain sequencing project: providing services to taxonomists for standard genome sequencing and annotation.</title>
        <authorList>
            <consortium name="The Broad Institute Genomics Platform"/>
            <consortium name="The Broad Institute Genome Sequencing Center for Infectious Disease"/>
            <person name="Wu L."/>
            <person name="Ma J."/>
        </authorList>
    </citation>
    <scope>NUCLEOTIDE SEQUENCE [LARGE SCALE GENOMIC DNA]</scope>
    <source>
        <strain evidence="3">CCUG 53903</strain>
    </source>
</reference>
<keyword evidence="1" id="KW-0812">Transmembrane</keyword>
<keyword evidence="3" id="KW-1185">Reference proteome</keyword>
<accession>A0ABW1CQW8</accession>
<name>A0ABW1CQW8_9ACTN</name>
<organism evidence="2 3">
    <name type="scientific">Nonomuraea insulae</name>
    <dbReference type="NCBI Taxonomy" id="1616787"/>
    <lineage>
        <taxon>Bacteria</taxon>
        <taxon>Bacillati</taxon>
        <taxon>Actinomycetota</taxon>
        <taxon>Actinomycetes</taxon>
        <taxon>Streptosporangiales</taxon>
        <taxon>Streptosporangiaceae</taxon>
        <taxon>Nonomuraea</taxon>
    </lineage>
</organism>
<evidence type="ECO:0000256" key="1">
    <source>
        <dbReference type="SAM" id="Phobius"/>
    </source>
</evidence>
<protein>
    <submittedName>
        <fullName evidence="2">ABC transporter permease</fullName>
    </submittedName>
</protein>
<proteinExistence type="predicted"/>
<dbReference type="EMBL" id="JBHSPA010000027">
    <property type="protein sequence ID" value="MFC5826893.1"/>
    <property type="molecule type" value="Genomic_DNA"/>
</dbReference>